<dbReference type="InterPro" id="IPR011006">
    <property type="entry name" value="CheY-like_superfamily"/>
</dbReference>
<dbReference type="InterPro" id="IPR001789">
    <property type="entry name" value="Sig_transdc_resp-reg_receiver"/>
</dbReference>
<dbReference type="GO" id="GO:0000155">
    <property type="term" value="F:phosphorelay sensor kinase activity"/>
    <property type="evidence" value="ECO:0007669"/>
    <property type="project" value="InterPro"/>
</dbReference>
<keyword evidence="8" id="KW-1185">Reference proteome</keyword>
<dbReference type="PANTHER" id="PTHR43547">
    <property type="entry name" value="TWO-COMPONENT HISTIDINE KINASE"/>
    <property type="match status" value="1"/>
</dbReference>
<dbReference type="PROSITE" id="PS50110">
    <property type="entry name" value="RESPONSE_REGULATORY"/>
    <property type="match status" value="1"/>
</dbReference>
<dbReference type="PANTHER" id="PTHR43547:SF2">
    <property type="entry name" value="HYBRID SIGNAL TRANSDUCTION HISTIDINE KINASE C"/>
    <property type="match status" value="1"/>
</dbReference>
<gene>
    <name evidence="7" type="ORF">GM668_10240</name>
</gene>
<evidence type="ECO:0000256" key="4">
    <source>
        <dbReference type="PROSITE-ProRule" id="PRU00169"/>
    </source>
</evidence>
<name>A0A6L6PZ65_9BURK</name>
<dbReference type="AlphaFoldDB" id="A0A6L6PZ65"/>
<dbReference type="Gene3D" id="3.40.50.2300">
    <property type="match status" value="1"/>
</dbReference>
<dbReference type="InterPro" id="IPR036097">
    <property type="entry name" value="HisK_dim/P_sf"/>
</dbReference>
<accession>A0A6L6PZ65</accession>
<dbReference type="InterPro" id="IPR005467">
    <property type="entry name" value="His_kinase_dom"/>
</dbReference>
<feature type="domain" description="Response regulatory" evidence="6">
    <location>
        <begin position="7"/>
        <end position="123"/>
    </location>
</feature>
<dbReference type="SUPFAM" id="SSF47384">
    <property type="entry name" value="Homodimeric domain of signal transducing histidine kinase"/>
    <property type="match status" value="1"/>
</dbReference>
<dbReference type="SMART" id="SM00448">
    <property type="entry name" value="REC"/>
    <property type="match status" value="1"/>
</dbReference>
<evidence type="ECO:0000256" key="2">
    <source>
        <dbReference type="ARBA" id="ARBA00012438"/>
    </source>
</evidence>
<dbReference type="SUPFAM" id="SSF52172">
    <property type="entry name" value="CheY-like"/>
    <property type="match status" value="1"/>
</dbReference>
<feature type="modified residue" description="4-aspartylphosphate" evidence="4">
    <location>
        <position position="56"/>
    </location>
</feature>
<dbReference type="Pfam" id="PF02518">
    <property type="entry name" value="HATPase_c"/>
    <property type="match status" value="1"/>
</dbReference>
<dbReference type="InterPro" id="IPR004358">
    <property type="entry name" value="Sig_transdc_His_kin-like_C"/>
</dbReference>
<dbReference type="PROSITE" id="PS50109">
    <property type="entry name" value="HIS_KIN"/>
    <property type="match status" value="1"/>
</dbReference>
<dbReference type="SMART" id="SM00387">
    <property type="entry name" value="HATPase_c"/>
    <property type="match status" value="1"/>
</dbReference>
<organism evidence="7 8">
    <name type="scientific">Pseudoduganella ginsengisoli</name>
    <dbReference type="NCBI Taxonomy" id="1462440"/>
    <lineage>
        <taxon>Bacteria</taxon>
        <taxon>Pseudomonadati</taxon>
        <taxon>Pseudomonadota</taxon>
        <taxon>Betaproteobacteria</taxon>
        <taxon>Burkholderiales</taxon>
        <taxon>Oxalobacteraceae</taxon>
        <taxon>Telluria group</taxon>
        <taxon>Pseudoduganella</taxon>
    </lineage>
</organism>
<dbReference type="EMBL" id="WNLA01000005">
    <property type="protein sequence ID" value="MTW02459.1"/>
    <property type="molecule type" value="Genomic_DNA"/>
</dbReference>
<dbReference type="Gene3D" id="1.10.287.130">
    <property type="match status" value="1"/>
</dbReference>
<dbReference type="InterPro" id="IPR036890">
    <property type="entry name" value="HATPase_C_sf"/>
</dbReference>
<evidence type="ECO:0000313" key="8">
    <source>
        <dbReference type="Proteomes" id="UP000484015"/>
    </source>
</evidence>
<evidence type="ECO:0000259" key="5">
    <source>
        <dbReference type="PROSITE" id="PS50109"/>
    </source>
</evidence>
<dbReference type="InterPro" id="IPR003594">
    <property type="entry name" value="HATPase_dom"/>
</dbReference>
<dbReference type="Gene3D" id="3.30.565.10">
    <property type="entry name" value="Histidine kinase-like ATPase, C-terminal domain"/>
    <property type="match status" value="1"/>
</dbReference>
<dbReference type="SUPFAM" id="SSF55874">
    <property type="entry name" value="ATPase domain of HSP90 chaperone/DNA topoisomerase II/histidine kinase"/>
    <property type="match status" value="1"/>
</dbReference>
<dbReference type="CDD" id="cd00075">
    <property type="entry name" value="HATPase"/>
    <property type="match status" value="1"/>
</dbReference>
<comment type="caution">
    <text evidence="7">The sequence shown here is derived from an EMBL/GenBank/DDBJ whole genome shotgun (WGS) entry which is preliminary data.</text>
</comment>
<feature type="domain" description="Histidine kinase" evidence="5">
    <location>
        <begin position="161"/>
        <end position="394"/>
    </location>
</feature>
<reference evidence="7 8" key="1">
    <citation type="submission" date="2019-11" db="EMBL/GenBank/DDBJ databases">
        <title>Type strains purchased from KCTC, JCM and DSMZ.</title>
        <authorList>
            <person name="Lu H."/>
        </authorList>
    </citation>
    <scope>NUCLEOTIDE SEQUENCE [LARGE SCALE GENOMIC DNA]</scope>
    <source>
        <strain evidence="7 8">KCTC 42409</strain>
    </source>
</reference>
<dbReference type="InterPro" id="IPR003661">
    <property type="entry name" value="HisK_dim/P_dom"/>
</dbReference>
<sequence length="394" mass="42806">MTAAQKTVLIIDDTPANLGVLVDYLEQHDLCVVVAQDGEEGLMRAVFLRPDLILLDVMMPVMDGLATCRRLKDDPLTRDIPVIFMTALSETRSKMAGFQAGGVDYITKPFQVEEVLMRLTTHLNLHHTTRELQKTVAQLNLAQAELVRSETLAALGAMVAGIAHELNTPIGNGLLIASTLTDLSRGMTRDLQEGKGLTRSALEKYLREANEVGDILQRNLERAGSFINSFKQVAVDRTSAQRRKFVLADVVTETVLLLSPTLKNTPFKVQHAIDRSIELDSFPGPLGQIITNLINNAVLHGFEGRSHGSIHIQADIAESGQLELTVADDGIGIPEANLQRIFDPFFTTKMGAGGSGLGLYVCYNIATTVLNGQIQVSSAPGDGTRFLLTLPLKA</sequence>
<evidence type="ECO:0000256" key="1">
    <source>
        <dbReference type="ARBA" id="ARBA00000085"/>
    </source>
</evidence>
<dbReference type="EC" id="2.7.13.3" evidence="2"/>
<protein>
    <recommendedName>
        <fullName evidence="2">histidine kinase</fullName>
        <ecNumber evidence="2">2.7.13.3</ecNumber>
    </recommendedName>
</protein>
<keyword evidence="3 4" id="KW-0597">Phosphoprotein</keyword>
<dbReference type="Proteomes" id="UP000484015">
    <property type="component" value="Unassembled WGS sequence"/>
</dbReference>
<evidence type="ECO:0000256" key="3">
    <source>
        <dbReference type="ARBA" id="ARBA00022553"/>
    </source>
</evidence>
<dbReference type="RefSeq" id="WP_170305582.1">
    <property type="nucleotide sequence ID" value="NZ_WNLA01000005.1"/>
</dbReference>
<dbReference type="Pfam" id="PF00072">
    <property type="entry name" value="Response_reg"/>
    <property type="match status" value="1"/>
</dbReference>
<dbReference type="CDD" id="cd19920">
    <property type="entry name" value="REC_PA4781-like"/>
    <property type="match status" value="1"/>
</dbReference>
<comment type="catalytic activity">
    <reaction evidence="1">
        <text>ATP + protein L-histidine = ADP + protein N-phospho-L-histidine.</text>
        <dbReference type="EC" id="2.7.13.3"/>
    </reaction>
</comment>
<evidence type="ECO:0000259" key="6">
    <source>
        <dbReference type="PROSITE" id="PS50110"/>
    </source>
</evidence>
<dbReference type="PRINTS" id="PR00344">
    <property type="entry name" value="BCTRLSENSOR"/>
</dbReference>
<dbReference type="CDD" id="cd00082">
    <property type="entry name" value="HisKA"/>
    <property type="match status" value="1"/>
</dbReference>
<evidence type="ECO:0000313" key="7">
    <source>
        <dbReference type="EMBL" id="MTW02459.1"/>
    </source>
</evidence>
<proteinExistence type="predicted"/>